<reference evidence="2 3" key="1">
    <citation type="journal article" date="2014" name="PLoS Genet.">
        <title>Phylogenetically driven sequencing of extremely halophilic archaea reveals strategies for static and dynamic osmo-response.</title>
        <authorList>
            <person name="Becker E.A."/>
            <person name="Seitzer P.M."/>
            <person name="Tritt A."/>
            <person name="Larsen D."/>
            <person name="Krusor M."/>
            <person name="Yao A.I."/>
            <person name="Wu D."/>
            <person name="Madern D."/>
            <person name="Eisen J.A."/>
            <person name="Darling A.E."/>
            <person name="Facciotti M.T."/>
        </authorList>
    </citation>
    <scope>NUCLEOTIDE SEQUENCE [LARGE SCALE GENOMIC DNA]</scope>
    <source>
        <strain evidence="2 3">100A6</strain>
    </source>
</reference>
<dbReference type="AlphaFoldDB" id="M0LY07"/>
<name>M0LY07_9EURY</name>
<proteinExistence type="predicted"/>
<dbReference type="RefSeq" id="WP_007693954.1">
    <property type="nucleotide sequence ID" value="NZ_AJRK01000427.1"/>
</dbReference>
<evidence type="ECO:0000256" key="1">
    <source>
        <dbReference type="SAM" id="MobiDB-lite"/>
    </source>
</evidence>
<dbReference type="PATRIC" id="fig|1132509.6.peg.2573"/>
<organism evidence="2 3">
    <name type="scientific">Halococcus hamelinensis 100A6</name>
    <dbReference type="NCBI Taxonomy" id="1132509"/>
    <lineage>
        <taxon>Archaea</taxon>
        <taxon>Methanobacteriati</taxon>
        <taxon>Methanobacteriota</taxon>
        <taxon>Stenosarchaea group</taxon>
        <taxon>Halobacteria</taxon>
        <taxon>Halobacteriales</taxon>
        <taxon>Halococcaceae</taxon>
        <taxon>Halococcus</taxon>
    </lineage>
</organism>
<gene>
    <name evidence="2" type="ORF">C447_11370</name>
</gene>
<accession>M0LY07</accession>
<sequence>METYRTLAGVMGYVDMRESIPPWAQAYAVGDRIAFEAPEGFVPYLRGGEVTDAAIVGFSSSEGFEGLPVVVSPSSGRTTPIPEHRHVDQR</sequence>
<dbReference type="Proteomes" id="UP000011566">
    <property type="component" value="Unassembled WGS sequence"/>
</dbReference>
<evidence type="ECO:0000313" key="2">
    <source>
        <dbReference type="EMBL" id="EMA38033.1"/>
    </source>
</evidence>
<keyword evidence="3" id="KW-1185">Reference proteome</keyword>
<dbReference type="OrthoDB" id="210026at2157"/>
<feature type="region of interest" description="Disordered" evidence="1">
    <location>
        <begin position="70"/>
        <end position="90"/>
    </location>
</feature>
<comment type="caution">
    <text evidence="2">The sequence shown here is derived from an EMBL/GenBank/DDBJ whole genome shotgun (WGS) entry which is preliminary data.</text>
</comment>
<protein>
    <submittedName>
        <fullName evidence="2">Uncharacterized protein</fullName>
    </submittedName>
</protein>
<evidence type="ECO:0000313" key="3">
    <source>
        <dbReference type="Proteomes" id="UP000011566"/>
    </source>
</evidence>
<dbReference type="EMBL" id="AOMB01000032">
    <property type="protein sequence ID" value="EMA38033.1"/>
    <property type="molecule type" value="Genomic_DNA"/>
</dbReference>